<keyword evidence="9" id="KW-1185">Reference proteome</keyword>
<keyword evidence="3" id="KW-0805">Transcription regulation</keyword>
<dbReference type="InterPro" id="IPR016032">
    <property type="entry name" value="Sig_transdc_resp-reg_C-effctor"/>
</dbReference>
<dbReference type="GO" id="GO:0000160">
    <property type="term" value="P:phosphorelay signal transduction system"/>
    <property type="evidence" value="ECO:0007669"/>
    <property type="project" value="UniProtKB-KW"/>
</dbReference>
<accession>A0A345HYN9</accession>
<keyword evidence="5" id="KW-0804">Transcription</keyword>
<feature type="DNA-binding region" description="OmpR/PhoB-type" evidence="6">
    <location>
        <begin position="1"/>
        <end position="97"/>
    </location>
</feature>
<dbReference type="Gene3D" id="3.40.50.300">
    <property type="entry name" value="P-loop containing nucleotide triphosphate hydrolases"/>
    <property type="match status" value="1"/>
</dbReference>
<reference evidence="9" key="1">
    <citation type="submission" date="2018-07" db="EMBL/GenBank/DDBJ databases">
        <authorList>
            <person name="Zhao J."/>
        </authorList>
    </citation>
    <scope>NUCLEOTIDE SEQUENCE [LARGE SCALE GENOMIC DNA]</scope>
    <source>
        <strain evidence="9">GSSD-12</strain>
    </source>
</reference>
<gene>
    <name evidence="8" type="ORF">DVK44_33395</name>
</gene>
<dbReference type="PRINTS" id="PR00364">
    <property type="entry name" value="DISEASERSIST"/>
</dbReference>
<sequence>MEFRLLGGVEAWSDAGPVVLGPARQRAVLAALLMDANRPVRVEQLVYRVWGDGPPRRARETLYGYVSRLRRLLPGAIARGPGGYVLTADEPKVDVHRFHRLLGPARQADDRAAVALFQEALALWRGEPFPGADTPWFNAARDTLRSVRWAAELDCADVRLRLGEHAALLSLLAERGAARPLDERLAAQYMLALYRCGRQADALAHYRRLRGLLAGELGIDPGEKARRLHEAILRGDTELSAPAAGAGPGGGAGAGTTQRARVAGNHLPRDLADFTGREREIGRLAACADEGAAVLAVDGMAGVGKTSLTVHAGHLLAGRFPDGQLFVDLQGHSEGKPPLAPAQALEVLLGQLGIAAATGAEARWRAETAGLRLLVVLDNAADEAQVAPLLPAGPGLTIVTSRARLLGLDAGRPLSLAVLAEEAATALLAGIVGIDRAAAEPEAVSRIVRLCAGLPLALRLSGARLAHRTAWPVGYLAARLSEAQRLLPELSFAGRGVALAFRMSYGQLPPGDQRVFQALGQHPGADADVAVVAVMAGLPVRDADDALQRLVDAHLAEEPVPGRYRQHDLLRHYARGLSGDGATVERMLGHYLTAVTECAVLGGAGRAADAGTHRTRRWLAAEKANVLAATRYAASQGRDEYAWRLAVMLWRSLARDPASDSVASLEQGLSAAREAADGGEALLSTLLALAHWSAGRSRLARDHLAAAATLYDDPESRAHVLALLGLVHLSHGAHTAAEEHAERAFAALGKLGSLSPLGLDAKIITYWTRGVVRGVRGEDESALAYLRAAHAGCGELGNQISPDDHVLTALARCLLALGGHEEARGHLERARDVRRRIGDRTGEGEVLVLLGMARLAQGHPDDAAATQRSALRMLAGDDRLQAYARIELGRTLAASGQPGAAVEEYGRALELAARGGHLHEEAHAHHELARALTAVDPPAAEGHHRAAAEIFTRLGVRSRMPLPHLRPAGW</sequence>
<dbReference type="GO" id="GO:0043531">
    <property type="term" value="F:ADP binding"/>
    <property type="evidence" value="ECO:0007669"/>
    <property type="project" value="InterPro"/>
</dbReference>
<comment type="similarity">
    <text evidence="1">Belongs to the AfsR/DnrI/RedD regulatory family.</text>
</comment>
<name>A0A345HYN9_9ACTN</name>
<dbReference type="SMART" id="SM00028">
    <property type="entry name" value="TPR"/>
    <property type="match status" value="5"/>
</dbReference>
<evidence type="ECO:0000313" key="8">
    <source>
        <dbReference type="EMBL" id="AXG81813.1"/>
    </source>
</evidence>
<dbReference type="SUPFAM" id="SSF52540">
    <property type="entry name" value="P-loop containing nucleoside triphosphate hydrolases"/>
    <property type="match status" value="1"/>
</dbReference>
<organism evidence="8 9">
    <name type="scientific">Streptomyces paludis</name>
    <dbReference type="NCBI Taxonomy" id="2282738"/>
    <lineage>
        <taxon>Bacteria</taxon>
        <taxon>Bacillati</taxon>
        <taxon>Actinomycetota</taxon>
        <taxon>Actinomycetes</taxon>
        <taxon>Kitasatosporales</taxon>
        <taxon>Streptomycetaceae</taxon>
        <taxon>Streptomyces</taxon>
    </lineage>
</organism>
<dbReference type="Pfam" id="PF00486">
    <property type="entry name" value="Trans_reg_C"/>
    <property type="match status" value="1"/>
</dbReference>
<dbReference type="Pfam" id="PF13424">
    <property type="entry name" value="TPR_12"/>
    <property type="match status" value="1"/>
</dbReference>
<dbReference type="InterPro" id="IPR001867">
    <property type="entry name" value="OmpR/PhoB-type_DNA-bd"/>
</dbReference>
<evidence type="ECO:0000313" key="9">
    <source>
        <dbReference type="Proteomes" id="UP000253868"/>
    </source>
</evidence>
<dbReference type="CDD" id="cd15831">
    <property type="entry name" value="BTAD"/>
    <property type="match status" value="1"/>
</dbReference>
<dbReference type="InterPro" id="IPR011990">
    <property type="entry name" value="TPR-like_helical_dom_sf"/>
</dbReference>
<dbReference type="SMART" id="SM01043">
    <property type="entry name" value="BTAD"/>
    <property type="match status" value="1"/>
</dbReference>
<dbReference type="Gene3D" id="1.25.40.10">
    <property type="entry name" value="Tetratricopeptide repeat domain"/>
    <property type="match status" value="3"/>
</dbReference>
<dbReference type="SUPFAM" id="SSF48452">
    <property type="entry name" value="TPR-like"/>
    <property type="match status" value="4"/>
</dbReference>
<proteinExistence type="inferred from homology"/>
<dbReference type="InterPro" id="IPR027417">
    <property type="entry name" value="P-loop_NTPase"/>
</dbReference>
<feature type="domain" description="OmpR/PhoB-type" evidence="7">
    <location>
        <begin position="1"/>
        <end position="97"/>
    </location>
</feature>
<evidence type="ECO:0000256" key="3">
    <source>
        <dbReference type="ARBA" id="ARBA00023015"/>
    </source>
</evidence>
<dbReference type="SUPFAM" id="SSF46894">
    <property type="entry name" value="C-terminal effector domain of the bipartite response regulators"/>
    <property type="match status" value="1"/>
</dbReference>
<dbReference type="SMART" id="SM00862">
    <property type="entry name" value="Trans_reg_C"/>
    <property type="match status" value="1"/>
</dbReference>
<dbReference type="Gene3D" id="1.10.10.10">
    <property type="entry name" value="Winged helix-like DNA-binding domain superfamily/Winged helix DNA-binding domain"/>
    <property type="match status" value="1"/>
</dbReference>
<evidence type="ECO:0000256" key="4">
    <source>
        <dbReference type="ARBA" id="ARBA00023125"/>
    </source>
</evidence>
<dbReference type="InterPro" id="IPR005158">
    <property type="entry name" value="BTAD"/>
</dbReference>
<dbReference type="InterPro" id="IPR036388">
    <property type="entry name" value="WH-like_DNA-bd_sf"/>
</dbReference>
<evidence type="ECO:0000256" key="5">
    <source>
        <dbReference type="ARBA" id="ARBA00023163"/>
    </source>
</evidence>
<evidence type="ECO:0000256" key="2">
    <source>
        <dbReference type="ARBA" id="ARBA00023012"/>
    </source>
</evidence>
<evidence type="ECO:0000256" key="1">
    <source>
        <dbReference type="ARBA" id="ARBA00005820"/>
    </source>
</evidence>
<dbReference type="InterPro" id="IPR051677">
    <property type="entry name" value="AfsR-DnrI-RedD_regulator"/>
</dbReference>
<evidence type="ECO:0000259" key="7">
    <source>
        <dbReference type="PROSITE" id="PS51755"/>
    </source>
</evidence>
<protein>
    <submittedName>
        <fullName evidence="8">Transcriptional regulator, SARP family protein</fullName>
    </submittedName>
</protein>
<dbReference type="RefSeq" id="WP_114664354.1">
    <property type="nucleotide sequence ID" value="NZ_CP031194.1"/>
</dbReference>
<keyword evidence="2" id="KW-0902">Two-component regulatory system</keyword>
<dbReference type="EMBL" id="CP031194">
    <property type="protein sequence ID" value="AXG81813.1"/>
    <property type="molecule type" value="Genomic_DNA"/>
</dbReference>
<evidence type="ECO:0000256" key="6">
    <source>
        <dbReference type="PROSITE-ProRule" id="PRU01091"/>
    </source>
</evidence>
<dbReference type="GO" id="GO:0006355">
    <property type="term" value="P:regulation of DNA-templated transcription"/>
    <property type="evidence" value="ECO:0007669"/>
    <property type="project" value="InterPro"/>
</dbReference>
<dbReference type="KEGG" id="spad:DVK44_33395"/>
<dbReference type="OrthoDB" id="5244210at2"/>
<keyword evidence="4 6" id="KW-0238">DNA-binding</keyword>
<dbReference type="Pfam" id="PF03704">
    <property type="entry name" value="BTAD"/>
    <property type="match status" value="1"/>
</dbReference>
<dbReference type="PROSITE" id="PS51755">
    <property type="entry name" value="OMPR_PHOB"/>
    <property type="match status" value="1"/>
</dbReference>
<dbReference type="Proteomes" id="UP000253868">
    <property type="component" value="Chromosome"/>
</dbReference>
<dbReference type="GO" id="GO:0003677">
    <property type="term" value="F:DNA binding"/>
    <property type="evidence" value="ECO:0007669"/>
    <property type="project" value="UniProtKB-UniRule"/>
</dbReference>
<dbReference type="InterPro" id="IPR019734">
    <property type="entry name" value="TPR_rpt"/>
</dbReference>
<dbReference type="PANTHER" id="PTHR35807">
    <property type="entry name" value="TRANSCRIPTIONAL REGULATOR REDD-RELATED"/>
    <property type="match status" value="1"/>
</dbReference>
<dbReference type="AlphaFoldDB" id="A0A345HYN9"/>
<dbReference type="PANTHER" id="PTHR35807:SF1">
    <property type="entry name" value="TRANSCRIPTIONAL REGULATOR REDD"/>
    <property type="match status" value="1"/>
</dbReference>